<feature type="region of interest" description="Disordered" evidence="8">
    <location>
        <begin position="1"/>
        <end position="33"/>
    </location>
</feature>
<dbReference type="Pfam" id="PF00076">
    <property type="entry name" value="RRM_1"/>
    <property type="match status" value="1"/>
</dbReference>
<evidence type="ECO:0000256" key="7">
    <source>
        <dbReference type="SAM" id="Coils"/>
    </source>
</evidence>
<evidence type="ECO:0000313" key="12">
    <source>
        <dbReference type="EMBL" id="CEK93826.1"/>
    </source>
</evidence>
<name>A0A0B7BNA1_9EUPU</name>
<evidence type="ECO:0000259" key="9">
    <source>
        <dbReference type="PROSITE" id="PS50102"/>
    </source>
</evidence>
<dbReference type="InterPro" id="IPR014001">
    <property type="entry name" value="Helicase_ATP-bd"/>
</dbReference>
<accession>A0A0B7BNA1</accession>
<dbReference type="SUPFAM" id="SSF54928">
    <property type="entry name" value="RNA-binding domain, RBD"/>
    <property type="match status" value="1"/>
</dbReference>
<evidence type="ECO:0008006" key="13">
    <source>
        <dbReference type="Google" id="ProtNLM"/>
    </source>
</evidence>
<dbReference type="Gene3D" id="3.30.70.330">
    <property type="match status" value="1"/>
</dbReference>
<evidence type="ECO:0000259" key="10">
    <source>
        <dbReference type="PROSITE" id="PS51192"/>
    </source>
</evidence>
<dbReference type="InterPro" id="IPR011545">
    <property type="entry name" value="DEAD/DEAH_box_helicase_dom"/>
</dbReference>
<dbReference type="SMART" id="SM00847">
    <property type="entry name" value="HA2"/>
    <property type="match status" value="1"/>
</dbReference>
<dbReference type="EMBL" id="HACG01046961">
    <property type="protein sequence ID" value="CEK93826.1"/>
    <property type="molecule type" value="Transcribed_RNA"/>
</dbReference>
<feature type="domain" description="Helicase C-terminal" evidence="11">
    <location>
        <begin position="372"/>
        <end position="543"/>
    </location>
</feature>
<evidence type="ECO:0000256" key="1">
    <source>
        <dbReference type="ARBA" id="ARBA00022741"/>
    </source>
</evidence>
<dbReference type="PROSITE" id="PS51194">
    <property type="entry name" value="HELICASE_CTER"/>
    <property type="match status" value="1"/>
</dbReference>
<evidence type="ECO:0000256" key="3">
    <source>
        <dbReference type="ARBA" id="ARBA00022806"/>
    </source>
</evidence>
<dbReference type="Pfam" id="PF00270">
    <property type="entry name" value="DEAD"/>
    <property type="match status" value="1"/>
</dbReference>
<feature type="coiled-coil region" evidence="7">
    <location>
        <begin position="58"/>
        <end position="100"/>
    </location>
</feature>
<proteinExistence type="inferred from homology"/>
<dbReference type="SMART" id="SM00487">
    <property type="entry name" value="DEXDc"/>
    <property type="match status" value="1"/>
</dbReference>
<evidence type="ECO:0000259" key="11">
    <source>
        <dbReference type="PROSITE" id="PS51194"/>
    </source>
</evidence>
<dbReference type="CDD" id="cd18791">
    <property type="entry name" value="SF2_C_RHA"/>
    <property type="match status" value="1"/>
</dbReference>
<dbReference type="PANTHER" id="PTHR18934:SF91">
    <property type="entry name" value="PRE-MRNA-SPLICING FACTOR ATP-DEPENDENT RNA HELICASE PRP16"/>
    <property type="match status" value="1"/>
</dbReference>
<feature type="domain" description="Helicase ATP-binding" evidence="10">
    <location>
        <begin position="183"/>
        <end position="346"/>
    </location>
</feature>
<keyword evidence="1" id="KW-0547">Nucleotide-binding</keyword>
<keyword evidence="2" id="KW-0378">Hydrolase</keyword>
<dbReference type="InterPro" id="IPR000504">
    <property type="entry name" value="RRM_dom"/>
</dbReference>
<dbReference type="Pfam" id="PF07717">
    <property type="entry name" value="OB_NTP_bind"/>
    <property type="match status" value="1"/>
</dbReference>
<dbReference type="InterPro" id="IPR012677">
    <property type="entry name" value="Nucleotide-bd_a/b_plait_sf"/>
</dbReference>
<dbReference type="InterPro" id="IPR035979">
    <property type="entry name" value="RBD_domain_sf"/>
</dbReference>
<dbReference type="GO" id="GO:0016787">
    <property type="term" value="F:hydrolase activity"/>
    <property type="evidence" value="ECO:0007669"/>
    <property type="project" value="UniProtKB-KW"/>
</dbReference>
<dbReference type="InterPro" id="IPR007502">
    <property type="entry name" value="Helicase-assoc_dom"/>
</dbReference>
<dbReference type="Gene3D" id="3.40.50.300">
    <property type="entry name" value="P-loop containing nucleotide triphosphate hydrolases"/>
    <property type="match status" value="2"/>
</dbReference>
<dbReference type="Gene3D" id="1.20.120.1080">
    <property type="match status" value="1"/>
</dbReference>
<dbReference type="InterPro" id="IPR011709">
    <property type="entry name" value="DEAD-box_helicase_OB_fold"/>
</dbReference>
<evidence type="ECO:0000256" key="2">
    <source>
        <dbReference type="ARBA" id="ARBA00022801"/>
    </source>
</evidence>
<dbReference type="CDD" id="cd17917">
    <property type="entry name" value="DEXHc_RHA-like"/>
    <property type="match status" value="1"/>
</dbReference>
<dbReference type="PROSITE" id="PS51192">
    <property type="entry name" value="HELICASE_ATP_BIND_1"/>
    <property type="match status" value="1"/>
</dbReference>
<dbReference type="PANTHER" id="PTHR18934">
    <property type="entry name" value="ATP-DEPENDENT RNA HELICASE"/>
    <property type="match status" value="1"/>
</dbReference>
<reference evidence="12" key="1">
    <citation type="submission" date="2014-12" db="EMBL/GenBank/DDBJ databases">
        <title>Insight into the proteome of Arion vulgaris.</title>
        <authorList>
            <person name="Aradska J."/>
            <person name="Bulat T."/>
            <person name="Smidak R."/>
            <person name="Sarate P."/>
            <person name="Gangsoo J."/>
            <person name="Sialana F."/>
            <person name="Bilban M."/>
            <person name="Lubec G."/>
        </authorList>
    </citation>
    <scope>NUCLEOTIDE SEQUENCE</scope>
    <source>
        <tissue evidence="12">Skin</tissue>
    </source>
</reference>
<dbReference type="GO" id="GO:0005524">
    <property type="term" value="F:ATP binding"/>
    <property type="evidence" value="ECO:0007669"/>
    <property type="project" value="UniProtKB-KW"/>
</dbReference>
<evidence type="ECO:0000256" key="5">
    <source>
        <dbReference type="ARBA" id="ARBA00038040"/>
    </source>
</evidence>
<dbReference type="GO" id="GO:0034458">
    <property type="term" value="F:3'-5' RNA helicase activity"/>
    <property type="evidence" value="ECO:0007669"/>
    <property type="project" value="TreeGrafter"/>
</dbReference>
<dbReference type="PROSITE" id="PS50102">
    <property type="entry name" value="RRM"/>
    <property type="match status" value="1"/>
</dbReference>
<dbReference type="SMART" id="SM00490">
    <property type="entry name" value="HELICc"/>
    <property type="match status" value="1"/>
</dbReference>
<gene>
    <name evidence="12" type="primary">ORF197440</name>
</gene>
<organism evidence="12">
    <name type="scientific">Arion vulgaris</name>
    <dbReference type="NCBI Taxonomy" id="1028688"/>
    <lineage>
        <taxon>Eukaryota</taxon>
        <taxon>Metazoa</taxon>
        <taxon>Spiralia</taxon>
        <taxon>Lophotrochozoa</taxon>
        <taxon>Mollusca</taxon>
        <taxon>Gastropoda</taxon>
        <taxon>Heterobranchia</taxon>
        <taxon>Euthyneura</taxon>
        <taxon>Panpulmonata</taxon>
        <taxon>Eupulmonata</taxon>
        <taxon>Stylommatophora</taxon>
        <taxon>Helicina</taxon>
        <taxon>Arionoidea</taxon>
        <taxon>Arionidae</taxon>
        <taxon>Arion</taxon>
    </lineage>
</organism>
<dbReference type="SUPFAM" id="SSF52540">
    <property type="entry name" value="P-loop containing nucleoside triphosphate hydrolases"/>
    <property type="match status" value="1"/>
</dbReference>
<evidence type="ECO:0000256" key="4">
    <source>
        <dbReference type="ARBA" id="ARBA00022840"/>
    </source>
</evidence>
<dbReference type="InterPro" id="IPR027417">
    <property type="entry name" value="P-loop_NTPase"/>
</dbReference>
<feature type="compositionally biased region" description="Basic and acidic residues" evidence="8">
    <location>
        <begin position="1"/>
        <end position="15"/>
    </location>
</feature>
<keyword evidence="7" id="KW-0175">Coiled coil</keyword>
<keyword evidence="3" id="KW-0347">Helicase</keyword>
<comment type="similarity">
    <text evidence="5">Belongs to the DEAD box helicase family. DEAH subfamily. PRP16 sub-subfamily.</text>
</comment>
<dbReference type="Pfam" id="PF00271">
    <property type="entry name" value="Helicase_C"/>
    <property type="match status" value="1"/>
</dbReference>
<sequence length="1355" mass="153235">MLDSVNYREEHEETCQNRMADSEGITEQGSSSTVDGLRMHNSNGNVIAHHNIEHSSKVERMQAEIKTTIEEITRKTERTLARHQEKMKTYEQALKVMNSSTYSDDDDDDDSIEVVALIDKLMEVAKQQSTFCLRRDTLIEKVKKWDPFATEQKEITDLLKSVGVECERLGAALPIYAKREDIVEVVSKNQVSVILGETGSGKSTQMVQYIYESGLADQGLIVCTQPRKVAAITLAERVAKEMAGTVGALIGYKSGMKKKMSEMTKIVFETDHCLLNECLTDSNLSHYTCIIVDEAHERSIYTDLLLGMIKACLKNRPDLRVIITSATIDPEIFIKYFKSGPELRVSGRTFPVDVVYSDMELSKEFENFEMKAVQKAVDVHKNEETGDILVFLTSSVEIMRCCEEFEKLMAGRKDFKCFPLHGQLPPNEQKIVFEKLPPGIRKIVFATNCAETSITIDGIKYVIDTGVAKEMKFDSKRNICMLGTHVVSKSSADQRKGRAGRTGSGKCYRLYSEESYKNMSTSTEPEILRVPLGQSLLKLAELGVDVKLYDFVQPPSEEAIDSALSTLKSLGALSSEGITDIGRWISKLPFHPKEGFLVYHGSTKNLLYDSVVLASLITNGSNLFYRGLTESEAQSSAKSKSQFGSTYGDIFTWLEVYKAWSQIPMNKQFKWCQDHGINCKVMNFTKQCVKEVTTVLRNELKINVEREFASDEAATLSLRKMIFDANMASVCCYLGHVRAGYHALVVDRQVHLHPSSSLSSHNFQPEWIVYTEFTKTSRDFIKGITVIEEEWVLEAVSQGKLHVDINLAKQQRIKLVHKETIGSSIFRKLVGVRYSQLRVWEENLTNTGMRAVVVEAESDLGVLNVFSASTMSQDIVDCFNTVKREVVEILESSEDEIDILKKTGTEPSGVRVVLGQGGCVKSLLMPDQSNKILIKKTSSQTTEEEIREKLRQYGEIKECVRFKRSDPWGFVRYTSFAEAQAAVQGTKSDENNVAVLKIDTKFKKVVSKFEAKLFWCRRPIKGKGTAFVKCPPIERAGLIGRNIFLSGRLCELKVSNRGEDLVCFNTGTAQEVEIKKSVINILDYDEGLNQNINVTVVREPAVKQSEEDLNNIKRYLSEEFSRHIKRDKFSLRLMPVKPNSLNQVAFIQFESPIDGFRASQSLQGRLQVNDQLVEISLTLKTTLSVPKSIMNVCEHRFTEIITDLKKYKDVEIGIRKLKDGNFAFDIKSDKTQSMIESRELLQKELEGEIIDCKTNDLMKRLLLQQGKEALRNIESESSVLIVINDRKEQVHIYGIEKHITQAKSEINKYLDKLAKGKQVDVFLKGQEKPRGLMKELLKKYANLRDDLIEELLLVM</sequence>
<feature type="domain" description="RRM" evidence="9">
    <location>
        <begin position="930"/>
        <end position="1012"/>
    </location>
</feature>
<keyword evidence="4" id="KW-0067">ATP-binding</keyword>
<evidence type="ECO:0000256" key="8">
    <source>
        <dbReference type="SAM" id="MobiDB-lite"/>
    </source>
</evidence>
<protein>
    <recommendedName>
        <fullName evidence="13">RNA helicase</fullName>
    </recommendedName>
</protein>
<keyword evidence="6" id="KW-0694">RNA-binding</keyword>
<dbReference type="InterPro" id="IPR001650">
    <property type="entry name" value="Helicase_C-like"/>
</dbReference>
<dbReference type="GO" id="GO:0003723">
    <property type="term" value="F:RNA binding"/>
    <property type="evidence" value="ECO:0007669"/>
    <property type="project" value="UniProtKB-UniRule"/>
</dbReference>
<evidence type="ECO:0000256" key="6">
    <source>
        <dbReference type="PROSITE-ProRule" id="PRU00176"/>
    </source>
</evidence>
<dbReference type="SMART" id="SM00360">
    <property type="entry name" value="RRM"/>
    <property type="match status" value="1"/>
</dbReference>